<name>A0AAW4N781_9BACT</name>
<dbReference type="EMBL" id="JAHOEP010000005">
    <property type="protein sequence ID" value="MBV3407297.1"/>
    <property type="molecule type" value="Genomic_DNA"/>
</dbReference>
<gene>
    <name evidence="2" type="ORF">KSW80_02550</name>
</gene>
<protein>
    <submittedName>
        <fullName evidence="2">M23 family metallopeptidase</fullName>
    </submittedName>
</protein>
<dbReference type="AlphaFoldDB" id="A0AAW4N781"/>
<reference evidence="2" key="1">
    <citation type="submission" date="2021-06" db="EMBL/GenBank/DDBJ databases">
        <title>Collection of gut derived symbiotic bacterial strains cultured from healthy donors.</title>
        <authorList>
            <person name="Lin H."/>
            <person name="Littmann E."/>
            <person name="Pamer E.G."/>
        </authorList>
    </citation>
    <scope>NUCLEOTIDE SEQUENCE</scope>
    <source>
        <strain evidence="2">MSK.21.60</strain>
    </source>
</reference>
<evidence type="ECO:0000313" key="2">
    <source>
        <dbReference type="EMBL" id="MBV3407297.1"/>
    </source>
</evidence>
<dbReference type="RefSeq" id="WP_217326116.1">
    <property type="nucleotide sequence ID" value="NZ_JAHOEK010000005.1"/>
</dbReference>
<comment type="caution">
    <text evidence="2">The sequence shown here is derived from an EMBL/GenBank/DDBJ whole genome shotgun (WGS) entry which is preliminary data.</text>
</comment>
<dbReference type="InterPro" id="IPR016047">
    <property type="entry name" value="M23ase_b-sheet_dom"/>
</dbReference>
<accession>A0AAW4N781</accession>
<proteinExistence type="predicted"/>
<dbReference type="Proteomes" id="UP001196316">
    <property type="component" value="Unassembled WGS sequence"/>
</dbReference>
<organism evidence="2 3">
    <name type="scientific">Segatella copri</name>
    <dbReference type="NCBI Taxonomy" id="165179"/>
    <lineage>
        <taxon>Bacteria</taxon>
        <taxon>Pseudomonadati</taxon>
        <taxon>Bacteroidota</taxon>
        <taxon>Bacteroidia</taxon>
        <taxon>Bacteroidales</taxon>
        <taxon>Prevotellaceae</taxon>
        <taxon>Segatella</taxon>
    </lineage>
</organism>
<evidence type="ECO:0000259" key="1">
    <source>
        <dbReference type="Pfam" id="PF01551"/>
    </source>
</evidence>
<sequence>MDFTSDMNLHSPSGYAMPFELPESSPLNITLGYGKQVHPKTKEEFFHHGVDFMVGKDTWLKALATGVVSGIGSDVNRGFNITVNYKNYSQGANGSYDVVYSHIHHSLCNFGKSVKAGDNIAVCDGLLHVEVHYNGREVNPLEFLTMLRDNLLVMEQKQMEGNNPEIATLDFDVKTPYDEHQQEIDQMYQRFFGRYMTDLFMNRYRVPENTEGALRDVLKEGAESGAYYEHAPSMLNPLGLGVRSYGIIGRIQTLLTHDFLNYLALMHGVFLSSMSELEKKKLLTGL</sequence>
<dbReference type="CDD" id="cd12797">
    <property type="entry name" value="M23_peptidase"/>
    <property type="match status" value="1"/>
</dbReference>
<evidence type="ECO:0000313" key="3">
    <source>
        <dbReference type="Proteomes" id="UP001196316"/>
    </source>
</evidence>
<dbReference type="Pfam" id="PF01551">
    <property type="entry name" value="Peptidase_M23"/>
    <property type="match status" value="1"/>
</dbReference>
<feature type="domain" description="M23ase beta-sheet core" evidence="1">
    <location>
        <begin position="46"/>
        <end position="140"/>
    </location>
</feature>